<accession>A0ABS4H5Q8</accession>
<protein>
    <submittedName>
        <fullName evidence="2">Uncharacterized protein</fullName>
    </submittedName>
</protein>
<gene>
    <name evidence="2" type="ORF">J2Z20_002775</name>
</gene>
<comment type="caution">
    <text evidence="2">The sequence shown here is derived from an EMBL/GenBank/DDBJ whole genome shotgun (WGS) entry which is preliminary data.</text>
</comment>
<keyword evidence="1" id="KW-1133">Transmembrane helix</keyword>
<keyword evidence="3" id="KW-1185">Reference proteome</keyword>
<reference evidence="2 3" key="1">
    <citation type="submission" date="2021-03" db="EMBL/GenBank/DDBJ databases">
        <title>Genomic Encyclopedia of Type Strains, Phase IV (KMG-IV): sequencing the most valuable type-strain genomes for metagenomic binning, comparative biology and taxonomic classification.</title>
        <authorList>
            <person name="Goeker M."/>
        </authorList>
    </citation>
    <scope>NUCLEOTIDE SEQUENCE [LARGE SCALE GENOMIC DNA]</scope>
    <source>
        <strain evidence="2 3">DSM 23491</strain>
    </source>
</reference>
<organism evidence="2 3">
    <name type="scientific">Paenibacillus sediminis</name>
    <dbReference type="NCBI Taxonomy" id="664909"/>
    <lineage>
        <taxon>Bacteria</taxon>
        <taxon>Bacillati</taxon>
        <taxon>Bacillota</taxon>
        <taxon>Bacilli</taxon>
        <taxon>Bacillales</taxon>
        <taxon>Paenibacillaceae</taxon>
        <taxon>Paenibacillus</taxon>
    </lineage>
</organism>
<name>A0ABS4H5Q8_9BACL</name>
<dbReference type="EMBL" id="JAGGKP010000007">
    <property type="protein sequence ID" value="MBP1937860.1"/>
    <property type="molecule type" value="Genomic_DNA"/>
</dbReference>
<sequence length="34" mass="3859">MSFSVVFWIILVTFVLFLTGIFTAGYNEDKTKGL</sequence>
<keyword evidence="1" id="KW-0812">Transmembrane</keyword>
<evidence type="ECO:0000313" key="3">
    <source>
        <dbReference type="Proteomes" id="UP001519273"/>
    </source>
</evidence>
<keyword evidence="1" id="KW-0472">Membrane</keyword>
<feature type="transmembrane region" description="Helical" evidence="1">
    <location>
        <begin position="6"/>
        <end position="26"/>
    </location>
</feature>
<proteinExistence type="predicted"/>
<evidence type="ECO:0000256" key="1">
    <source>
        <dbReference type="SAM" id="Phobius"/>
    </source>
</evidence>
<dbReference type="Proteomes" id="UP001519273">
    <property type="component" value="Unassembled WGS sequence"/>
</dbReference>
<evidence type="ECO:0000313" key="2">
    <source>
        <dbReference type="EMBL" id="MBP1937860.1"/>
    </source>
</evidence>